<feature type="region of interest" description="Disordered" evidence="2">
    <location>
        <begin position="1"/>
        <end position="26"/>
    </location>
</feature>
<proteinExistence type="predicted"/>
<evidence type="ECO:0000313" key="4">
    <source>
        <dbReference type="Proteomes" id="UP001432027"/>
    </source>
</evidence>
<protein>
    <submittedName>
        <fullName evidence="3">Uncharacterized protein</fullName>
    </submittedName>
</protein>
<dbReference type="Proteomes" id="UP001432027">
    <property type="component" value="Unassembled WGS sequence"/>
</dbReference>
<dbReference type="EMBL" id="BTSX01000003">
    <property type="protein sequence ID" value="GMS88526.1"/>
    <property type="molecule type" value="Genomic_DNA"/>
</dbReference>
<feature type="coiled-coil region" evidence="1">
    <location>
        <begin position="643"/>
        <end position="736"/>
    </location>
</feature>
<comment type="caution">
    <text evidence="3">The sequence shown here is derived from an EMBL/GenBank/DDBJ whole genome shotgun (WGS) entry which is preliminary data.</text>
</comment>
<gene>
    <name evidence="3" type="ORF">PENTCL1PPCAC_10701</name>
</gene>
<feature type="non-terminal residue" evidence="3">
    <location>
        <position position="1"/>
    </location>
</feature>
<name>A0AAV5SYW7_9BILA</name>
<keyword evidence="4" id="KW-1185">Reference proteome</keyword>
<sequence>EEMEKELEELRGRLDEKDRGSAVSTESIRSLEREIVDLKRELADQQSIERREEQSVIDNLRRDNGEMEEKWKMNQKEIEELKEKMEEEKKRMNETIEKEMRRATSLIERNDALLKEKEEETMKKVEKIEKEMEEMGKEFAVKEKELDEGRRKLEENELVMEGLREEKKEMEGIKEKKEEMEKELEELRARLEEAHQSLSAVTSDSVRIRDLEQKIKELEKRNTVTEQSSIEATNHYEELRAVRDGELKEALEVKTKVHELRTEIDNLRRTNGELEEKRKEGHKAKEELRVVKEEERRRINEMEELAKEVERRRETQKRLEDELDIARKMTEDATREMNRLKEERGHEKVEGRLEWMDKELREAEDVKKRMEKEMEESQRQTNEALIEISRLNDICQNLQHEFVDFKEQAQNQYSSELAEKDEELMAMRQRLEELENYPGRLVSIDGRFSEGRSVYDLFPTQLKDFLHLNTDESVARAVECCKSMVIRGPIDTREEKQEEEEQTPPIPSHLPILIERLDGVEKETTIFKDLIDILVRILMKMGEEGATEESIAGLAASVEDEMMAIEEDWAALRRSNGKNGERLRKSEEERRRVEDEIMRVDEARKKALADLKTLRVDLVRVGEERNTANTNAKVYEDTAAGWQQEYERRCAEIEEANQAMEDMSERCEQYEEQVAEMDRKIRMQSDELNGMETKLEEQIQTNSTLSRKMVAETEELQRLEKEVMRQEKAMEKQRLNKLHLQSLIKDMVSLIRKHYAVYQNVKSRSYQKQVVLGRVREEIENTMRAIGKCRQLEELELTIRSEMAEFKSQDKADFRECEKIGRQIDSLISDDKENS</sequence>
<accession>A0AAV5SYW7</accession>
<evidence type="ECO:0000256" key="1">
    <source>
        <dbReference type="SAM" id="Coils"/>
    </source>
</evidence>
<evidence type="ECO:0000313" key="3">
    <source>
        <dbReference type="EMBL" id="GMS88526.1"/>
    </source>
</evidence>
<organism evidence="3 4">
    <name type="scientific">Pristionchus entomophagus</name>
    <dbReference type="NCBI Taxonomy" id="358040"/>
    <lineage>
        <taxon>Eukaryota</taxon>
        <taxon>Metazoa</taxon>
        <taxon>Ecdysozoa</taxon>
        <taxon>Nematoda</taxon>
        <taxon>Chromadorea</taxon>
        <taxon>Rhabditida</taxon>
        <taxon>Rhabditina</taxon>
        <taxon>Diplogasteromorpha</taxon>
        <taxon>Diplogasteroidea</taxon>
        <taxon>Neodiplogasteridae</taxon>
        <taxon>Pristionchus</taxon>
    </lineage>
</organism>
<evidence type="ECO:0000256" key="2">
    <source>
        <dbReference type="SAM" id="MobiDB-lite"/>
    </source>
</evidence>
<reference evidence="3" key="1">
    <citation type="submission" date="2023-10" db="EMBL/GenBank/DDBJ databases">
        <title>Genome assembly of Pristionchus species.</title>
        <authorList>
            <person name="Yoshida K."/>
            <person name="Sommer R.J."/>
        </authorList>
    </citation>
    <scope>NUCLEOTIDE SEQUENCE</scope>
    <source>
        <strain evidence="3">RS0144</strain>
    </source>
</reference>
<keyword evidence="1" id="KW-0175">Coiled coil</keyword>
<dbReference type="AlphaFoldDB" id="A0AAV5SYW7"/>
<feature type="compositionally biased region" description="Basic and acidic residues" evidence="2">
    <location>
        <begin position="8"/>
        <end position="20"/>
    </location>
</feature>